<keyword evidence="2 4" id="KW-0238">DNA-binding</keyword>
<evidence type="ECO:0000259" key="5">
    <source>
        <dbReference type="PROSITE" id="PS50977"/>
    </source>
</evidence>
<accession>A0A1H3S223</accession>
<dbReference type="InterPro" id="IPR036271">
    <property type="entry name" value="Tet_transcr_reg_TetR-rel_C_sf"/>
</dbReference>
<evidence type="ECO:0000256" key="4">
    <source>
        <dbReference type="PROSITE-ProRule" id="PRU00335"/>
    </source>
</evidence>
<dbReference type="PROSITE" id="PS50977">
    <property type="entry name" value="HTH_TETR_2"/>
    <property type="match status" value="1"/>
</dbReference>
<evidence type="ECO:0000313" key="7">
    <source>
        <dbReference type="Proteomes" id="UP000199515"/>
    </source>
</evidence>
<dbReference type="PANTHER" id="PTHR30055:SF220">
    <property type="entry name" value="TETR-FAMILY REGULATORY PROTEIN"/>
    <property type="match status" value="1"/>
</dbReference>
<dbReference type="InterPro" id="IPR009057">
    <property type="entry name" value="Homeodomain-like_sf"/>
</dbReference>
<dbReference type="Pfam" id="PF13305">
    <property type="entry name" value="TetR_C_33"/>
    <property type="match status" value="1"/>
</dbReference>
<dbReference type="RefSeq" id="WP_091298671.1">
    <property type="nucleotide sequence ID" value="NZ_FNON01000012.1"/>
</dbReference>
<proteinExistence type="predicted"/>
<dbReference type="SUPFAM" id="SSF48498">
    <property type="entry name" value="Tetracyclin repressor-like, C-terminal domain"/>
    <property type="match status" value="1"/>
</dbReference>
<dbReference type="InterPro" id="IPR001647">
    <property type="entry name" value="HTH_TetR"/>
</dbReference>
<dbReference type="Pfam" id="PF00440">
    <property type="entry name" value="TetR_N"/>
    <property type="match status" value="1"/>
</dbReference>
<feature type="domain" description="HTH tetR-type" evidence="5">
    <location>
        <begin position="13"/>
        <end position="73"/>
    </location>
</feature>
<dbReference type="GO" id="GO:0003700">
    <property type="term" value="F:DNA-binding transcription factor activity"/>
    <property type="evidence" value="ECO:0007669"/>
    <property type="project" value="TreeGrafter"/>
</dbReference>
<dbReference type="SUPFAM" id="SSF46689">
    <property type="entry name" value="Homeodomain-like"/>
    <property type="match status" value="1"/>
</dbReference>
<sequence length="208" mass="22843">MATRHGTARPSQQVHRAKFLDAALKLLVENGVAGLTVRAVAELAGSTTIAVYTRFGGRAGVLDALYERVFELLSEALDAIPPPTDDPREDLMVCALAYRDFGLESPARYAFMFERPVPDFDPDPALRVTVLRESFSVLLKRVERACPPGADAVRLAYLLWTTMHGLVSVELVQQLRGPLPGWFLQPTPEANEPVYREGILAMINGLGL</sequence>
<organism evidence="6 7">
    <name type="scientific">Amycolatopsis xylanica</name>
    <dbReference type="NCBI Taxonomy" id="589385"/>
    <lineage>
        <taxon>Bacteria</taxon>
        <taxon>Bacillati</taxon>
        <taxon>Actinomycetota</taxon>
        <taxon>Actinomycetes</taxon>
        <taxon>Pseudonocardiales</taxon>
        <taxon>Pseudonocardiaceae</taxon>
        <taxon>Amycolatopsis</taxon>
    </lineage>
</organism>
<dbReference type="InterPro" id="IPR025996">
    <property type="entry name" value="MT1864/Rv1816-like_C"/>
</dbReference>
<gene>
    <name evidence="6" type="ORF">SAMN05421504_112143</name>
</gene>
<dbReference type="Proteomes" id="UP000199515">
    <property type="component" value="Unassembled WGS sequence"/>
</dbReference>
<evidence type="ECO:0000256" key="1">
    <source>
        <dbReference type="ARBA" id="ARBA00023015"/>
    </source>
</evidence>
<evidence type="ECO:0000313" key="6">
    <source>
        <dbReference type="EMBL" id="SDZ31521.1"/>
    </source>
</evidence>
<dbReference type="OrthoDB" id="8222629at2"/>
<feature type="DNA-binding region" description="H-T-H motif" evidence="4">
    <location>
        <begin position="36"/>
        <end position="55"/>
    </location>
</feature>
<keyword evidence="3" id="KW-0804">Transcription</keyword>
<dbReference type="EMBL" id="FNON01000012">
    <property type="protein sequence ID" value="SDZ31521.1"/>
    <property type="molecule type" value="Genomic_DNA"/>
</dbReference>
<dbReference type="STRING" id="589385.SAMN05421504_112143"/>
<dbReference type="InterPro" id="IPR050109">
    <property type="entry name" value="HTH-type_TetR-like_transc_reg"/>
</dbReference>
<evidence type="ECO:0000256" key="3">
    <source>
        <dbReference type="ARBA" id="ARBA00023163"/>
    </source>
</evidence>
<reference evidence="6 7" key="1">
    <citation type="submission" date="2016-10" db="EMBL/GenBank/DDBJ databases">
        <authorList>
            <person name="de Groot N.N."/>
        </authorList>
    </citation>
    <scope>NUCLEOTIDE SEQUENCE [LARGE SCALE GENOMIC DNA]</scope>
    <source>
        <strain evidence="6 7">CPCC 202699</strain>
    </source>
</reference>
<keyword evidence="1" id="KW-0805">Transcription regulation</keyword>
<name>A0A1H3S223_9PSEU</name>
<evidence type="ECO:0000256" key="2">
    <source>
        <dbReference type="ARBA" id="ARBA00023125"/>
    </source>
</evidence>
<dbReference type="AlphaFoldDB" id="A0A1H3S223"/>
<dbReference type="Gene3D" id="1.10.357.10">
    <property type="entry name" value="Tetracycline Repressor, domain 2"/>
    <property type="match status" value="1"/>
</dbReference>
<keyword evidence="7" id="KW-1185">Reference proteome</keyword>
<protein>
    <submittedName>
        <fullName evidence="6">DNA-binding transcriptional regulator, AcrR family</fullName>
    </submittedName>
</protein>
<dbReference type="PANTHER" id="PTHR30055">
    <property type="entry name" value="HTH-TYPE TRANSCRIPTIONAL REGULATOR RUTR"/>
    <property type="match status" value="1"/>
</dbReference>
<dbReference type="GO" id="GO:0000976">
    <property type="term" value="F:transcription cis-regulatory region binding"/>
    <property type="evidence" value="ECO:0007669"/>
    <property type="project" value="TreeGrafter"/>
</dbReference>